<evidence type="ECO:0000259" key="6">
    <source>
        <dbReference type="Pfam" id="PF01207"/>
    </source>
</evidence>
<keyword evidence="5" id="KW-0560">Oxidoreductase</keyword>
<dbReference type="PANTHER" id="PTHR11082">
    <property type="entry name" value="TRNA-DIHYDROURIDINE SYNTHASE"/>
    <property type="match status" value="1"/>
</dbReference>
<keyword evidence="2" id="KW-0285">Flavoprotein</keyword>
<evidence type="ECO:0000313" key="8">
    <source>
        <dbReference type="Proteomes" id="UP000228952"/>
    </source>
</evidence>
<dbReference type="AlphaFoldDB" id="A0A2M7W0F5"/>
<dbReference type="SUPFAM" id="SSF51395">
    <property type="entry name" value="FMN-linked oxidoreductases"/>
    <property type="match status" value="1"/>
</dbReference>
<accession>A0A2M7W0F5</accession>
<dbReference type="Proteomes" id="UP000228952">
    <property type="component" value="Unassembled WGS sequence"/>
</dbReference>
<sequence>MKNTYNTAMGSVWQLLKTKSEKTGAAFTVLAPMEDVTDTVFRQMVMFQGRPDLFMTEFTNCDGLASRGRARIIHRLEYTENQHPIVAQIWGRKVETYLQAIPLISAMGFDGVDINMGCPVPKVVKSGAGAGLIREPSIARAILDSVKEEIAKSENNSLSLSVKTRIGYDDIDLSWIEMLLKSPIDALTIHLRTKKEMSAVPVHWELMKNIIELRDSINPNIVIVGNGDITTKEQIATYKKGPGEKCKNMR</sequence>
<protein>
    <recommendedName>
        <fullName evidence="6">DUS-like FMN-binding domain-containing protein</fullName>
    </recommendedName>
</protein>
<gene>
    <name evidence="7" type="ORF">COX64_05300</name>
</gene>
<dbReference type="PANTHER" id="PTHR11082:SF25">
    <property type="entry name" value="DUS-LIKE FMN-BINDING DOMAIN-CONTAINING PROTEIN"/>
    <property type="match status" value="1"/>
</dbReference>
<proteinExistence type="predicted"/>
<evidence type="ECO:0000256" key="4">
    <source>
        <dbReference type="ARBA" id="ARBA00022694"/>
    </source>
</evidence>
<dbReference type="GO" id="GO:0017150">
    <property type="term" value="F:tRNA dihydrouridine synthase activity"/>
    <property type="evidence" value="ECO:0007669"/>
    <property type="project" value="InterPro"/>
</dbReference>
<evidence type="ECO:0000256" key="5">
    <source>
        <dbReference type="ARBA" id="ARBA00023002"/>
    </source>
</evidence>
<dbReference type="InterPro" id="IPR035587">
    <property type="entry name" value="DUS-like_FMN-bd"/>
</dbReference>
<evidence type="ECO:0000256" key="2">
    <source>
        <dbReference type="ARBA" id="ARBA00022630"/>
    </source>
</evidence>
<dbReference type="GO" id="GO:0050660">
    <property type="term" value="F:flavin adenine dinucleotide binding"/>
    <property type="evidence" value="ECO:0007669"/>
    <property type="project" value="InterPro"/>
</dbReference>
<name>A0A2M7W0F5_9BACT</name>
<comment type="cofactor">
    <cofactor evidence="1">
        <name>FMN</name>
        <dbReference type="ChEBI" id="CHEBI:58210"/>
    </cofactor>
</comment>
<dbReference type="InterPro" id="IPR013785">
    <property type="entry name" value="Aldolase_TIM"/>
</dbReference>
<evidence type="ECO:0000256" key="1">
    <source>
        <dbReference type="ARBA" id="ARBA00001917"/>
    </source>
</evidence>
<reference evidence="8" key="1">
    <citation type="submission" date="2017-09" db="EMBL/GenBank/DDBJ databases">
        <title>Depth-based differentiation of microbial function through sediment-hosted aquifers and enrichment of novel symbionts in the deep terrestrial subsurface.</title>
        <authorList>
            <person name="Probst A.J."/>
            <person name="Ladd B."/>
            <person name="Jarett J.K."/>
            <person name="Geller-Mcgrath D.E."/>
            <person name="Sieber C.M.K."/>
            <person name="Emerson J.B."/>
            <person name="Anantharaman K."/>
            <person name="Thomas B.C."/>
            <person name="Malmstrom R."/>
            <person name="Stieglmeier M."/>
            <person name="Klingl A."/>
            <person name="Woyke T."/>
            <person name="Ryan C.M."/>
            <person name="Banfield J.F."/>
        </authorList>
    </citation>
    <scope>NUCLEOTIDE SEQUENCE [LARGE SCALE GENOMIC DNA]</scope>
</reference>
<comment type="caution">
    <text evidence="7">The sequence shown here is derived from an EMBL/GenBank/DDBJ whole genome shotgun (WGS) entry which is preliminary data.</text>
</comment>
<evidence type="ECO:0000256" key="3">
    <source>
        <dbReference type="ARBA" id="ARBA00022643"/>
    </source>
</evidence>
<evidence type="ECO:0000313" key="7">
    <source>
        <dbReference type="EMBL" id="PJA11830.1"/>
    </source>
</evidence>
<organism evidence="7 8">
    <name type="scientific">Candidatus Dojkabacteria bacterium CG_4_10_14_0_2_um_filter_Dojkabacteria_WS6_41_15</name>
    <dbReference type="NCBI Taxonomy" id="2014249"/>
    <lineage>
        <taxon>Bacteria</taxon>
        <taxon>Candidatus Dojkabacteria</taxon>
    </lineage>
</organism>
<feature type="domain" description="DUS-like FMN-binding" evidence="6">
    <location>
        <begin position="30"/>
        <end position="236"/>
    </location>
</feature>
<keyword evidence="3" id="KW-0288">FMN</keyword>
<dbReference type="InterPro" id="IPR018517">
    <property type="entry name" value="tRNA_hU_synthase_CS"/>
</dbReference>
<dbReference type="Pfam" id="PF01207">
    <property type="entry name" value="Dus"/>
    <property type="match status" value="1"/>
</dbReference>
<keyword evidence="4" id="KW-0819">tRNA processing</keyword>
<dbReference type="EMBL" id="PFQB01000138">
    <property type="protein sequence ID" value="PJA11830.1"/>
    <property type="molecule type" value="Genomic_DNA"/>
</dbReference>
<dbReference type="CDD" id="cd02801">
    <property type="entry name" value="DUS_like_FMN"/>
    <property type="match status" value="1"/>
</dbReference>
<dbReference type="PROSITE" id="PS01136">
    <property type="entry name" value="UPF0034"/>
    <property type="match status" value="1"/>
</dbReference>
<dbReference type="Gene3D" id="3.20.20.70">
    <property type="entry name" value="Aldolase class I"/>
    <property type="match status" value="1"/>
</dbReference>